<protein>
    <submittedName>
        <fullName evidence="1">Uncharacterized protein</fullName>
    </submittedName>
</protein>
<name>A0ABT4AKG6_9BACT</name>
<sequence>MGWDKGTAVTPEYGSNTKFTGRVLRVDFDLKPDFHPDYEPDKQAEAKFAHQMLRQ</sequence>
<comment type="caution">
    <text evidence="1">The sequence shown here is derived from an EMBL/GenBank/DDBJ whole genome shotgun (WGS) entry which is preliminary data.</text>
</comment>
<gene>
    <name evidence="1" type="ORF">OV287_47815</name>
</gene>
<proteinExistence type="predicted"/>
<dbReference type="RefSeq" id="WP_267540754.1">
    <property type="nucleotide sequence ID" value="NZ_JAPNKA010000001.1"/>
</dbReference>
<evidence type="ECO:0000313" key="2">
    <source>
        <dbReference type="Proteomes" id="UP001207654"/>
    </source>
</evidence>
<organism evidence="1 2">
    <name type="scientific">Archangium lansingense</name>
    <dbReference type="NCBI Taxonomy" id="2995310"/>
    <lineage>
        <taxon>Bacteria</taxon>
        <taxon>Pseudomonadati</taxon>
        <taxon>Myxococcota</taxon>
        <taxon>Myxococcia</taxon>
        <taxon>Myxococcales</taxon>
        <taxon>Cystobacterineae</taxon>
        <taxon>Archangiaceae</taxon>
        <taxon>Archangium</taxon>
    </lineage>
</organism>
<accession>A0ABT4AKG6</accession>
<dbReference type="EMBL" id="JAPNKA010000001">
    <property type="protein sequence ID" value="MCY1082178.1"/>
    <property type="molecule type" value="Genomic_DNA"/>
</dbReference>
<dbReference type="Proteomes" id="UP001207654">
    <property type="component" value="Unassembled WGS sequence"/>
</dbReference>
<keyword evidence="2" id="KW-1185">Reference proteome</keyword>
<evidence type="ECO:0000313" key="1">
    <source>
        <dbReference type="EMBL" id="MCY1082178.1"/>
    </source>
</evidence>
<reference evidence="1 2" key="1">
    <citation type="submission" date="2022-11" db="EMBL/GenBank/DDBJ databases">
        <title>Minimal conservation of predation-associated metabolite biosynthetic gene clusters underscores biosynthetic potential of Myxococcota including descriptions for ten novel species: Archangium lansinium sp. nov., Myxococcus landrumus sp. nov., Nannocystis bai.</title>
        <authorList>
            <person name="Ahearne A."/>
            <person name="Stevens C."/>
            <person name="Phillips K."/>
        </authorList>
    </citation>
    <scope>NUCLEOTIDE SEQUENCE [LARGE SCALE GENOMIC DNA]</scope>
    <source>
        <strain evidence="1 2">MIWBW</strain>
    </source>
</reference>